<dbReference type="FunFam" id="3.30.830.10:FF:000012">
    <property type="entry name" value="Protease 3"/>
    <property type="match status" value="1"/>
</dbReference>
<feature type="domain" description="Coenzyme PQQ synthesis protein F-like C-terminal lobe" evidence="13">
    <location>
        <begin position="812"/>
        <end position="910"/>
    </location>
</feature>
<evidence type="ECO:0000256" key="4">
    <source>
        <dbReference type="ARBA" id="ARBA00022723"/>
    </source>
</evidence>
<keyword evidence="3" id="KW-0645">Protease</keyword>
<dbReference type="EMBL" id="HBJA01055873">
    <property type="protein sequence ID" value="CAE0808645.1"/>
    <property type="molecule type" value="Transcribed_RNA"/>
</dbReference>
<sequence length="996" mass="112451">MDVDDDGYDMGQYGASRLRGLLRTCQAHKENVVNALKLGGGIIGVLLFFSIVRALVQPTTLPSFEVVSSPNDNRVHKYVVLPNGLRTLLVSDPKCDQAAAAMDVGVGALEDPVERQGLAHFLEHMLFLGSQKYPMENEYSSYIHRNAGSNNAHTAQSSTNFYFTVHKNSLEGALDRFAQFFIAPLLNPNGAAREVNAVNNEHTKNLQDDNWRMWQLRKHLANPEHPFHKFSTGNLETLDKQDTLDYLWAFYQQYYGSASNMRLVVVGQEPVPQLQEWVQQYFAAVPAKSPFVPQPANVPLWAETGIKVLVQPIADVQKLLLVWELPPLLKKYRAMVPQFVRYIMAGQFEGSLYHHLKEQNWVEGIDLDVNNIRGFSFLDVEIFLTEEGVKHADDVTRAWFQYLRLVQEQGLKCKIWKRQLEMEQLSFRFQQKPKLEDFVSDTATDMQTLEAADILGSPKNFKCDEQLLRTVFASITPSSMLQFIVSSVPYSLDSHEPIYGTSYSKHRLNASLLMEWSVAKPTADMALPGDNSYVPKVFTVFFNPENKHEISRLHTPAGLVAWHQPSQYFADPKLVFTCLVTYPHLRTNITATLLLSIYAALLNDLLEAPLYPASEAGMSGGYDATGITLQLLVSGYTDPSSKVLMVLLMAAKRSLFTKARFDVMKEQLVKVQLNKKFDNAYVYALRVLRPVLLTSPSATPAEQAAILNATTFEQLEEFVTSLAEAPNQIQCLGFGNIIQTQVTEYSTQVAATFQRVPVDETHSKDFIVLPEGRDTTVDVPAPNPDDVNSVLLSIYEFPVKSSTDAMALELIQFILDQDAYAQLRTQEQLGYVVGTYGTTVHAQRYNVSLYQVLIQSGEQSPQYLDERAEAFLSSAVDILYEQTDDELWNAKVGLWQSKWPVPLKLTEEFQTVFTEISSHTFQFTRAWDEGQALGDITREHVLEVYDRVLLNKEKRRKARLLIYGKGKTADPSERSMNPVSLDGLKQWKEGLDMLRG</sequence>
<gene>
    <name evidence="14" type="ORF">EGYM00163_LOCUS19776</name>
</gene>
<comment type="cofactor">
    <cofactor evidence="1">
        <name>Zn(2+)</name>
        <dbReference type="ChEBI" id="CHEBI:29105"/>
    </cofactor>
</comment>
<evidence type="ECO:0000256" key="7">
    <source>
        <dbReference type="ARBA" id="ARBA00023049"/>
    </source>
</evidence>
<evidence type="ECO:0008006" key="15">
    <source>
        <dbReference type="Google" id="ProtNLM"/>
    </source>
</evidence>
<evidence type="ECO:0000256" key="6">
    <source>
        <dbReference type="ARBA" id="ARBA00022833"/>
    </source>
</evidence>
<dbReference type="SUPFAM" id="SSF63411">
    <property type="entry name" value="LuxS/MPP-like metallohydrolase"/>
    <property type="match status" value="4"/>
</dbReference>
<evidence type="ECO:0000259" key="13">
    <source>
        <dbReference type="Pfam" id="PF22456"/>
    </source>
</evidence>
<dbReference type="PANTHER" id="PTHR43690:SF18">
    <property type="entry name" value="INSULIN-DEGRADING ENZYME-RELATED"/>
    <property type="match status" value="1"/>
</dbReference>
<keyword evidence="4" id="KW-0479">Metal-binding</keyword>
<dbReference type="GO" id="GO:0046872">
    <property type="term" value="F:metal ion binding"/>
    <property type="evidence" value="ECO:0007669"/>
    <property type="project" value="UniProtKB-KW"/>
</dbReference>
<dbReference type="InterPro" id="IPR032632">
    <property type="entry name" value="Peptidase_M16_M"/>
</dbReference>
<dbReference type="Pfam" id="PF00675">
    <property type="entry name" value="Peptidase_M16"/>
    <property type="match status" value="1"/>
</dbReference>
<evidence type="ECO:0000256" key="3">
    <source>
        <dbReference type="ARBA" id="ARBA00022670"/>
    </source>
</evidence>
<dbReference type="InterPro" id="IPR007863">
    <property type="entry name" value="Peptidase_M16_C"/>
</dbReference>
<dbReference type="PANTHER" id="PTHR43690">
    <property type="entry name" value="NARDILYSIN"/>
    <property type="match status" value="1"/>
</dbReference>
<feature type="domain" description="Peptidase M16 C-terminal" evidence="11">
    <location>
        <begin position="243"/>
        <end position="418"/>
    </location>
</feature>
<comment type="similarity">
    <text evidence="2 8">Belongs to the peptidase M16 family.</text>
</comment>
<accession>A0A7S4CWF4</accession>
<evidence type="ECO:0000256" key="2">
    <source>
        <dbReference type="ARBA" id="ARBA00007261"/>
    </source>
</evidence>
<keyword evidence="5" id="KW-0378">Hydrolase</keyword>
<organism evidence="14">
    <name type="scientific">Eutreptiella gymnastica</name>
    <dbReference type="NCBI Taxonomy" id="73025"/>
    <lineage>
        <taxon>Eukaryota</taxon>
        <taxon>Discoba</taxon>
        <taxon>Euglenozoa</taxon>
        <taxon>Euglenida</taxon>
        <taxon>Spirocuta</taxon>
        <taxon>Euglenophyceae</taxon>
        <taxon>Eutreptiales</taxon>
        <taxon>Eutreptiaceae</taxon>
        <taxon>Eutreptiella</taxon>
    </lineage>
</organism>
<dbReference type="GO" id="GO:0005737">
    <property type="term" value="C:cytoplasm"/>
    <property type="evidence" value="ECO:0007669"/>
    <property type="project" value="UniProtKB-ARBA"/>
</dbReference>
<dbReference type="InterPro" id="IPR054734">
    <property type="entry name" value="PqqF-like_C_4"/>
</dbReference>
<reference evidence="14" key="1">
    <citation type="submission" date="2021-01" db="EMBL/GenBank/DDBJ databases">
        <authorList>
            <person name="Corre E."/>
            <person name="Pelletier E."/>
            <person name="Niang G."/>
            <person name="Scheremetjew M."/>
            <person name="Finn R."/>
            <person name="Kale V."/>
            <person name="Holt S."/>
            <person name="Cochrane G."/>
            <person name="Meng A."/>
            <person name="Brown T."/>
            <person name="Cohen L."/>
        </authorList>
    </citation>
    <scope>NUCLEOTIDE SEQUENCE</scope>
    <source>
        <strain evidence="14">CCMP1594</strain>
    </source>
</reference>
<protein>
    <recommendedName>
        <fullName evidence="15">Insulysin</fullName>
    </recommendedName>
</protein>
<feature type="domain" description="Peptidase M16 middle/third" evidence="12">
    <location>
        <begin position="427"/>
        <end position="703"/>
    </location>
</feature>
<dbReference type="GO" id="GO:0006508">
    <property type="term" value="P:proteolysis"/>
    <property type="evidence" value="ECO:0007669"/>
    <property type="project" value="UniProtKB-KW"/>
</dbReference>
<keyword evidence="9" id="KW-0472">Membrane</keyword>
<keyword evidence="7" id="KW-0482">Metalloprotease</keyword>
<dbReference type="InterPro" id="IPR011249">
    <property type="entry name" value="Metalloenz_LuxS/M16"/>
</dbReference>
<evidence type="ECO:0000256" key="1">
    <source>
        <dbReference type="ARBA" id="ARBA00001947"/>
    </source>
</evidence>
<evidence type="ECO:0000259" key="12">
    <source>
        <dbReference type="Pfam" id="PF16187"/>
    </source>
</evidence>
<dbReference type="PROSITE" id="PS00143">
    <property type="entry name" value="INSULINASE"/>
    <property type="match status" value="1"/>
</dbReference>
<dbReference type="Gene3D" id="3.30.830.10">
    <property type="entry name" value="Metalloenzyme, LuxS/M16 peptidase-like"/>
    <property type="match status" value="4"/>
</dbReference>
<dbReference type="Pfam" id="PF05193">
    <property type="entry name" value="Peptidase_M16_C"/>
    <property type="match status" value="1"/>
</dbReference>
<keyword evidence="9" id="KW-1133">Transmembrane helix</keyword>
<dbReference type="Pfam" id="PF22456">
    <property type="entry name" value="PqqF-like_C_4"/>
    <property type="match status" value="1"/>
</dbReference>
<keyword evidence="9" id="KW-0812">Transmembrane</keyword>
<dbReference type="InterPro" id="IPR001431">
    <property type="entry name" value="Pept_M16_Zn_BS"/>
</dbReference>
<dbReference type="GO" id="GO:0004222">
    <property type="term" value="F:metalloendopeptidase activity"/>
    <property type="evidence" value="ECO:0007669"/>
    <property type="project" value="InterPro"/>
</dbReference>
<dbReference type="Pfam" id="PF16187">
    <property type="entry name" value="Peptidase_M16_M"/>
    <property type="match status" value="1"/>
</dbReference>
<evidence type="ECO:0000256" key="8">
    <source>
        <dbReference type="RuleBase" id="RU004447"/>
    </source>
</evidence>
<evidence type="ECO:0000313" key="14">
    <source>
        <dbReference type="EMBL" id="CAE0808645.1"/>
    </source>
</evidence>
<dbReference type="InterPro" id="IPR050626">
    <property type="entry name" value="Peptidase_M16"/>
</dbReference>
<evidence type="ECO:0000259" key="11">
    <source>
        <dbReference type="Pfam" id="PF05193"/>
    </source>
</evidence>
<keyword evidence="6" id="KW-0862">Zinc</keyword>
<evidence type="ECO:0000256" key="9">
    <source>
        <dbReference type="SAM" id="Phobius"/>
    </source>
</evidence>
<feature type="domain" description="Peptidase M16 N-terminal" evidence="10">
    <location>
        <begin position="87"/>
        <end position="224"/>
    </location>
</feature>
<dbReference type="AlphaFoldDB" id="A0A7S4CWF4"/>
<proteinExistence type="inferred from homology"/>
<feature type="transmembrane region" description="Helical" evidence="9">
    <location>
        <begin position="38"/>
        <end position="56"/>
    </location>
</feature>
<evidence type="ECO:0000256" key="5">
    <source>
        <dbReference type="ARBA" id="ARBA00022801"/>
    </source>
</evidence>
<evidence type="ECO:0000259" key="10">
    <source>
        <dbReference type="Pfam" id="PF00675"/>
    </source>
</evidence>
<dbReference type="InterPro" id="IPR011765">
    <property type="entry name" value="Pept_M16_N"/>
</dbReference>
<name>A0A7S4CWF4_9EUGL</name>